<dbReference type="SUPFAM" id="SSF55811">
    <property type="entry name" value="Nudix"/>
    <property type="match status" value="1"/>
</dbReference>
<dbReference type="InterPro" id="IPR003293">
    <property type="entry name" value="Nudix_hydrolase6-like"/>
</dbReference>
<reference evidence="6 7" key="1">
    <citation type="submission" date="2019-06" db="EMBL/GenBank/DDBJ databases">
        <title>A chromosomal-level reference genome of Carpinus fangiana (Coryloideae, Betulaceae).</title>
        <authorList>
            <person name="Yang X."/>
            <person name="Wang Z."/>
            <person name="Zhang L."/>
            <person name="Hao G."/>
            <person name="Liu J."/>
            <person name="Yang Y."/>
        </authorList>
    </citation>
    <scope>NUCLEOTIDE SEQUENCE [LARGE SCALE GENOMIC DNA]</scope>
    <source>
        <strain evidence="6">Cfa_2016G</strain>
        <tissue evidence="6">Leaf</tissue>
    </source>
</reference>
<dbReference type="Gene3D" id="3.40.630.30">
    <property type="match status" value="1"/>
</dbReference>
<keyword evidence="2" id="KW-0479">Metal-binding</keyword>
<dbReference type="InterPro" id="IPR020084">
    <property type="entry name" value="NUDIX_hydrolase_CS"/>
</dbReference>
<dbReference type="GO" id="GO:0051287">
    <property type="term" value="F:NAD binding"/>
    <property type="evidence" value="ECO:0007669"/>
    <property type="project" value="TreeGrafter"/>
</dbReference>
<evidence type="ECO:0000256" key="4">
    <source>
        <dbReference type="SAM" id="MobiDB-lite"/>
    </source>
</evidence>
<evidence type="ECO:0000313" key="7">
    <source>
        <dbReference type="Proteomes" id="UP000327013"/>
    </source>
</evidence>
<dbReference type="Gene3D" id="3.90.79.10">
    <property type="entry name" value="Nucleoside Triphosphate Pyrophosphohydrolase"/>
    <property type="match status" value="1"/>
</dbReference>
<protein>
    <recommendedName>
        <fullName evidence="5">Nudix hydrolase domain-containing protein</fullName>
    </recommendedName>
</protein>
<dbReference type="Pfam" id="PF00293">
    <property type="entry name" value="NUDIX"/>
    <property type="match status" value="1"/>
</dbReference>
<accession>A0A5N6RSN9</accession>
<dbReference type="Pfam" id="PF18290">
    <property type="entry name" value="Nudix_hydro"/>
    <property type="match status" value="1"/>
</dbReference>
<dbReference type="InterPro" id="IPR015797">
    <property type="entry name" value="NUDIX_hydrolase-like_dom_sf"/>
</dbReference>
<evidence type="ECO:0000256" key="2">
    <source>
        <dbReference type="ARBA" id="ARBA00022723"/>
    </source>
</evidence>
<name>A0A5N6RSN9_9ROSI</name>
<evidence type="ECO:0000256" key="1">
    <source>
        <dbReference type="ARBA" id="ARBA00005582"/>
    </source>
</evidence>
<dbReference type="PROSITE" id="PS00893">
    <property type="entry name" value="NUDIX_BOX"/>
    <property type="match status" value="1"/>
</dbReference>
<gene>
    <name evidence="6" type="ORF">FH972_020191</name>
</gene>
<evidence type="ECO:0000256" key="3">
    <source>
        <dbReference type="ARBA" id="ARBA00022801"/>
    </source>
</evidence>
<dbReference type="PRINTS" id="PR01356">
    <property type="entry name" value="GFGPROTEIN"/>
</dbReference>
<organism evidence="6 7">
    <name type="scientific">Carpinus fangiana</name>
    <dbReference type="NCBI Taxonomy" id="176857"/>
    <lineage>
        <taxon>Eukaryota</taxon>
        <taxon>Viridiplantae</taxon>
        <taxon>Streptophyta</taxon>
        <taxon>Embryophyta</taxon>
        <taxon>Tracheophyta</taxon>
        <taxon>Spermatophyta</taxon>
        <taxon>Magnoliopsida</taxon>
        <taxon>eudicotyledons</taxon>
        <taxon>Gunneridae</taxon>
        <taxon>Pentapetalae</taxon>
        <taxon>rosids</taxon>
        <taxon>fabids</taxon>
        <taxon>Fagales</taxon>
        <taxon>Betulaceae</taxon>
        <taxon>Carpinus</taxon>
    </lineage>
</organism>
<dbReference type="PANTHER" id="PTHR13994:SF30">
    <property type="entry name" value="NUDIX HYDROLASE 10"/>
    <property type="match status" value="1"/>
</dbReference>
<proteinExistence type="inferred from homology"/>
<sequence>MLVLDQVLEKGTEHAELLPATNDNHGGVIVDMEEAMDSEVFVTSLRASISRWRQQGKKGIWIKLPIGLVNLVEPAVGEGFWFHHAEPNYLMLVCWISETTSTIPANASHRVGIGAIVLNDKREVLVVQEKSGRFQGTGVWKIPTGTVDEGENIFVAAKREVEEETGIETEFLEILAFRQSHKMFFEKSDLFFICMMRPLSFDIQTQELEIEAAQWMPFEEYAAQPFAQQHELFKYITDICLAKVEGDYTGLSQMPARESFHSVQGGVNGMPCGIKSGMQKRKVEGPKQNRALGVINLNKGIVESSETFIALKSGDVSKDVLPSPVACLNCTICQYPCHTPAPPSYGTPPPQPPPPPLPDFPLYGAPPPPPPRQPKGGCPPTPVVQCCQNPPPATNGYSPPATYGYPPPSTYEYVPYNNFSASSSLQIFFFPSMISALSFAALL</sequence>
<dbReference type="FunFam" id="3.40.630.30:FF:000016">
    <property type="entry name" value="nudix hydrolase 2"/>
    <property type="match status" value="1"/>
</dbReference>
<feature type="domain" description="Nudix hydrolase" evidence="5">
    <location>
        <begin position="108"/>
        <end position="240"/>
    </location>
</feature>
<dbReference type="PROSITE" id="PS51462">
    <property type="entry name" value="NUDIX"/>
    <property type="match status" value="1"/>
</dbReference>
<evidence type="ECO:0000259" key="5">
    <source>
        <dbReference type="PROSITE" id="PS51462"/>
    </source>
</evidence>
<dbReference type="AlphaFoldDB" id="A0A5N6RSN9"/>
<dbReference type="GO" id="GO:0047631">
    <property type="term" value="F:ADP-ribose diphosphatase activity"/>
    <property type="evidence" value="ECO:0007669"/>
    <property type="project" value="TreeGrafter"/>
</dbReference>
<dbReference type="Proteomes" id="UP000327013">
    <property type="component" value="Chromosome 8"/>
</dbReference>
<evidence type="ECO:0000313" key="6">
    <source>
        <dbReference type="EMBL" id="KAE8125375.1"/>
    </source>
</evidence>
<comment type="similarity">
    <text evidence="1">Belongs to the Nudix hydrolase family.</text>
</comment>
<dbReference type="OrthoDB" id="447842at2759"/>
<dbReference type="FunFam" id="3.90.79.10:FF:000015">
    <property type="entry name" value="Nudix hydrolase 8"/>
    <property type="match status" value="1"/>
</dbReference>
<dbReference type="InterPro" id="IPR000086">
    <property type="entry name" value="NUDIX_hydrolase_dom"/>
</dbReference>
<dbReference type="EMBL" id="CM017328">
    <property type="protein sequence ID" value="KAE8125375.1"/>
    <property type="molecule type" value="Genomic_DNA"/>
</dbReference>
<dbReference type="PANTHER" id="PTHR13994">
    <property type="entry name" value="NUDIX HYDROLASE RELATED"/>
    <property type="match status" value="1"/>
</dbReference>
<dbReference type="GO" id="GO:0035529">
    <property type="term" value="F:NADH pyrophosphatase activity"/>
    <property type="evidence" value="ECO:0007669"/>
    <property type="project" value="TreeGrafter"/>
</dbReference>
<keyword evidence="3" id="KW-0378">Hydrolase</keyword>
<keyword evidence="7" id="KW-1185">Reference proteome</keyword>
<dbReference type="InterPro" id="IPR040618">
    <property type="entry name" value="Pre-Nudix"/>
</dbReference>
<dbReference type="GO" id="GO:0046872">
    <property type="term" value="F:metal ion binding"/>
    <property type="evidence" value="ECO:0007669"/>
    <property type="project" value="UniProtKB-KW"/>
</dbReference>
<feature type="region of interest" description="Disordered" evidence="4">
    <location>
        <begin position="344"/>
        <end position="381"/>
    </location>
</feature>
<dbReference type="CDD" id="cd04670">
    <property type="entry name" value="NUDIX_ASFGF2_Nudt6"/>
    <property type="match status" value="1"/>
</dbReference>